<evidence type="ECO:0000256" key="2">
    <source>
        <dbReference type="ARBA" id="ARBA00005045"/>
    </source>
</evidence>
<feature type="coiled-coil region" evidence="15">
    <location>
        <begin position="31"/>
        <end position="65"/>
    </location>
</feature>
<evidence type="ECO:0000256" key="4">
    <source>
        <dbReference type="ARBA" id="ARBA00022490"/>
    </source>
</evidence>
<reference evidence="17 18" key="1">
    <citation type="submission" date="2017-09" db="EMBL/GenBank/DDBJ databases">
        <title>Depth-based differentiation of microbial function through sediment-hosted aquifers and enrichment of novel symbionts in the deep terrestrial subsurface.</title>
        <authorList>
            <person name="Probst A.J."/>
            <person name="Ladd B."/>
            <person name="Jarett J.K."/>
            <person name="Geller-Mcgrath D.E."/>
            <person name="Sieber C.M."/>
            <person name="Emerson J.B."/>
            <person name="Anantharaman K."/>
            <person name="Thomas B.C."/>
            <person name="Malmstrom R."/>
            <person name="Stieglmeier M."/>
            <person name="Klingl A."/>
            <person name="Woyke T."/>
            <person name="Ryan C.M."/>
            <person name="Banfield J.F."/>
        </authorList>
    </citation>
    <scope>NUCLEOTIDE SEQUENCE [LARGE SCALE GENOMIC DNA]</scope>
    <source>
        <strain evidence="17">CG17_big_fil_post_rev_8_21_14_2_50_48_46</strain>
    </source>
</reference>
<feature type="binding site" evidence="12 14">
    <location>
        <begin position="349"/>
        <end position="352"/>
    </location>
    <ligand>
        <name>ATP</name>
        <dbReference type="ChEBI" id="CHEBI:30616"/>
    </ligand>
</feature>
<keyword evidence="8 12" id="KW-0648">Protein biosynthesis</keyword>
<dbReference type="HAMAP" id="MF_00176">
    <property type="entry name" value="Ser_tRNA_synth_type1"/>
    <property type="match status" value="1"/>
</dbReference>
<feature type="binding site" evidence="13">
    <location>
        <position position="383"/>
    </location>
    <ligand>
        <name>L-serine</name>
        <dbReference type="ChEBI" id="CHEBI:33384"/>
    </ligand>
</feature>
<dbReference type="GO" id="GO:0016260">
    <property type="term" value="P:selenocysteine biosynthetic process"/>
    <property type="evidence" value="ECO:0007669"/>
    <property type="project" value="UniProtKB-UniRule"/>
</dbReference>
<dbReference type="GO" id="GO:0005737">
    <property type="term" value="C:cytoplasm"/>
    <property type="evidence" value="ECO:0007669"/>
    <property type="project" value="UniProtKB-SubCell"/>
</dbReference>
<dbReference type="UniPathway" id="UPA00906">
    <property type="reaction ID" value="UER00895"/>
</dbReference>
<dbReference type="GO" id="GO:0004828">
    <property type="term" value="F:serine-tRNA ligase activity"/>
    <property type="evidence" value="ECO:0007669"/>
    <property type="project" value="UniProtKB-UniRule"/>
</dbReference>
<evidence type="ECO:0000256" key="8">
    <source>
        <dbReference type="ARBA" id="ARBA00022917"/>
    </source>
</evidence>
<dbReference type="InterPro" id="IPR045864">
    <property type="entry name" value="aa-tRNA-synth_II/BPL/LPL"/>
</dbReference>
<evidence type="ECO:0000256" key="12">
    <source>
        <dbReference type="HAMAP-Rule" id="MF_00176"/>
    </source>
</evidence>
<dbReference type="PIRSF" id="PIRSF001529">
    <property type="entry name" value="Ser-tRNA-synth_IIa"/>
    <property type="match status" value="1"/>
</dbReference>
<comment type="domain">
    <text evidence="12">Consists of two distinct domains, a catalytic core and a N-terminal extension that is involved in tRNA binding.</text>
</comment>
<feature type="binding site" evidence="13">
    <location>
        <position position="231"/>
    </location>
    <ligand>
        <name>L-serine</name>
        <dbReference type="ChEBI" id="CHEBI:33384"/>
    </ligand>
</feature>
<comment type="subcellular location">
    <subcellularLocation>
        <location evidence="1 12">Cytoplasm</location>
    </subcellularLocation>
</comment>
<feature type="binding site" evidence="12">
    <location>
        <begin position="231"/>
        <end position="233"/>
    </location>
    <ligand>
        <name>L-serine</name>
        <dbReference type="ChEBI" id="CHEBI:33384"/>
    </ligand>
</feature>
<dbReference type="PRINTS" id="PR00981">
    <property type="entry name" value="TRNASYNTHSER"/>
</dbReference>
<dbReference type="PANTHER" id="PTHR43697">
    <property type="entry name" value="SERYL-TRNA SYNTHETASE"/>
    <property type="match status" value="1"/>
</dbReference>
<evidence type="ECO:0000313" key="18">
    <source>
        <dbReference type="Proteomes" id="UP000231019"/>
    </source>
</evidence>
<gene>
    <name evidence="12" type="primary">serS</name>
    <name evidence="17" type="ORF">COW36_11765</name>
</gene>
<evidence type="ECO:0000259" key="16">
    <source>
        <dbReference type="PROSITE" id="PS50862"/>
    </source>
</evidence>
<dbReference type="InterPro" id="IPR002314">
    <property type="entry name" value="aa-tRNA-synt_IIb"/>
</dbReference>
<feature type="binding site" evidence="12 13">
    <location>
        <position position="285"/>
    </location>
    <ligand>
        <name>L-serine</name>
        <dbReference type="ChEBI" id="CHEBI:33384"/>
    </ligand>
</feature>
<dbReference type="InterPro" id="IPR015866">
    <property type="entry name" value="Ser-tRNA-synth_1_N"/>
</dbReference>
<comment type="pathway">
    <text evidence="2 12">Aminoacyl-tRNA biosynthesis; selenocysteinyl-tRNA(Sec) biosynthesis; L-seryl-tRNA(Sec) from L-serine and tRNA(Sec): step 1/1.</text>
</comment>
<dbReference type="SUPFAM" id="SSF55681">
    <property type="entry name" value="Class II aaRS and biotin synthetases"/>
    <property type="match status" value="1"/>
</dbReference>
<keyword evidence="15" id="KW-0175">Coiled coil</keyword>
<evidence type="ECO:0000256" key="10">
    <source>
        <dbReference type="ARBA" id="ARBA00047929"/>
    </source>
</evidence>
<dbReference type="InterPro" id="IPR010978">
    <property type="entry name" value="tRNA-bd_arm"/>
</dbReference>
<organism evidence="17 18">
    <name type="scientific">bacterium (Candidatus Blackallbacteria) CG17_big_fil_post_rev_8_21_14_2_50_48_46</name>
    <dbReference type="NCBI Taxonomy" id="2014261"/>
    <lineage>
        <taxon>Bacteria</taxon>
        <taxon>Candidatus Blackallbacteria</taxon>
    </lineage>
</organism>
<dbReference type="InterPro" id="IPR033729">
    <property type="entry name" value="SerRS_core"/>
</dbReference>
<feature type="binding site" evidence="12">
    <location>
        <position position="385"/>
    </location>
    <ligand>
        <name>L-serine</name>
        <dbReference type="ChEBI" id="CHEBI:33384"/>
    </ligand>
</feature>
<dbReference type="Gene3D" id="1.10.287.40">
    <property type="entry name" value="Serine-tRNA synthetase, tRNA binding domain"/>
    <property type="match status" value="1"/>
</dbReference>
<name>A0A2M7G3I4_9BACT</name>
<evidence type="ECO:0000256" key="7">
    <source>
        <dbReference type="ARBA" id="ARBA00022840"/>
    </source>
</evidence>
<evidence type="ECO:0000256" key="6">
    <source>
        <dbReference type="ARBA" id="ARBA00022741"/>
    </source>
</evidence>
<evidence type="ECO:0000256" key="1">
    <source>
        <dbReference type="ARBA" id="ARBA00004496"/>
    </source>
</evidence>
<dbReference type="CDD" id="cd00770">
    <property type="entry name" value="SerRS_core"/>
    <property type="match status" value="1"/>
</dbReference>
<dbReference type="Pfam" id="PF02403">
    <property type="entry name" value="Seryl_tRNA_N"/>
    <property type="match status" value="1"/>
</dbReference>
<dbReference type="InterPro" id="IPR042103">
    <property type="entry name" value="SerRS_1_N_sf"/>
</dbReference>
<dbReference type="Pfam" id="PF00587">
    <property type="entry name" value="tRNA-synt_2b"/>
    <property type="match status" value="1"/>
</dbReference>
<evidence type="ECO:0000256" key="9">
    <source>
        <dbReference type="ARBA" id="ARBA00023146"/>
    </source>
</evidence>
<dbReference type="Proteomes" id="UP000231019">
    <property type="component" value="Unassembled WGS sequence"/>
</dbReference>
<keyword evidence="5 12" id="KW-0436">Ligase</keyword>
<feature type="binding site" evidence="13">
    <location>
        <position position="262"/>
    </location>
    <ligand>
        <name>L-serine</name>
        <dbReference type="ChEBI" id="CHEBI:33384"/>
    </ligand>
</feature>
<dbReference type="PROSITE" id="PS50862">
    <property type="entry name" value="AA_TRNA_LIGASE_II"/>
    <property type="match status" value="1"/>
</dbReference>
<comment type="function">
    <text evidence="12">Catalyzes the attachment of serine to tRNA(Ser). Is also able to aminoacylate tRNA(Sec) with serine, to form the misacylated tRNA L-seryl-tRNA(Sec), which will be further converted into selenocysteinyl-tRNA(Sec).</text>
</comment>
<comment type="caution">
    <text evidence="12">Lacks conserved residue(s) required for the propagation of feature annotation.</text>
</comment>
<dbReference type="GO" id="GO:0005524">
    <property type="term" value="F:ATP binding"/>
    <property type="evidence" value="ECO:0007669"/>
    <property type="project" value="UniProtKB-UniRule"/>
</dbReference>
<comment type="catalytic activity">
    <reaction evidence="10 12">
        <text>tRNA(Sec) + L-serine + ATP = L-seryl-tRNA(Sec) + AMP + diphosphate + H(+)</text>
        <dbReference type="Rhea" id="RHEA:42580"/>
        <dbReference type="Rhea" id="RHEA-COMP:9742"/>
        <dbReference type="Rhea" id="RHEA-COMP:10128"/>
        <dbReference type="ChEBI" id="CHEBI:15378"/>
        <dbReference type="ChEBI" id="CHEBI:30616"/>
        <dbReference type="ChEBI" id="CHEBI:33019"/>
        <dbReference type="ChEBI" id="CHEBI:33384"/>
        <dbReference type="ChEBI" id="CHEBI:78442"/>
        <dbReference type="ChEBI" id="CHEBI:78533"/>
        <dbReference type="ChEBI" id="CHEBI:456215"/>
        <dbReference type="EC" id="6.1.1.11"/>
    </reaction>
</comment>
<dbReference type="InterPro" id="IPR002317">
    <property type="entry name" value="Ser-tRNA-ligase_type_1"/>
</dbReference>
<dbReference type="InterPro" id="IPR006195">
    <property type="entry name" value="aa-tRNA-synth_II"/>
</dbReference>
<comment type="caution">
    <text evidence="17">The sequence shown here is derived from an EMBL/GenBank/DDBJ whole genome shotgun (WGS) entry which is preliminary data.</text>
</comment>
<dbReference type="NCBIfam" id="TIGR00414">
    <property type="entry name" value="serS"/>
    <property type="match status" value="1"/>
</dbReference>
<dbReference type="EC" id="6.1.1.11" evidence="12"/>
<dbReference type="Gene3D" id="3.30.930.10">
    <property type="entry name" value="Bira Bifunctional Protein, Domain 2"/>
    <property type="match status" value="1"/>
</dbReference>
<dbReference type="AlphaFoldDB" id="A0A2M7G3I4"/>
<sequence length="424" mass="48020">MLDLKTLRLNPEPVRDSLARRQADPAVIDRLLSLDEEHRSCQTRVDQLRQERNQASKEIGTLKKQGQDASSQMEAVRVIGEETKSVEERMQVCEDERKELLLNIPNTLDSSVPTGKDENENLEIRRWGVPAEFDFEPKAHDELGVNLGIMDFERAAKLTGSRFVVMKGWGSRLERTLISFMLDHNTQKRGYTEILPPFMVNRETMTANGNLPKFEDDLFGLNFKDFFLIPTAEVPLTNLHRTEILEKEDLPKYYTAYTPCFRAEAGAAGRDTRGIIRQHQFSKVELVKIVEPENSFDELEKMVSDAESLLQALELPYRVVLLCSGDTGFNAAKTYDIEVWFPSQGKYREISSCSNCTDFQARRGQLRYRPEVGASTAFPHTLNGSGLPIGRTLAALIENYQQSDGTIRIPKALQPYVGGESLIV</sequence>
<evidence type="ECO:0000256" key="11">
    <source>
        <dbReference type="ARBA" id="ARBA00048823"/>
    </source>
</evidence>
<evidence type="ECO:0000256" key="3">
    <source>
        <dbReference type="ARBA" id="ARBA00010728"/>
    </source>
</evidence>
<keyword evidence="6 12" id="KW-0547">Nucleotide-binding</keyword>
<comment type="catalytic activity">
    <reaction evidence="11 12">
        <text>tRNA(Ser) + L-serine + ATP = L-seryl-tRNA(Ser) + AMP + diphosphate + H(+)</text>
        <dbReference type="Rhea" id="RHEA:12292"/>
        <dbReference type="Rhea" id="RHEA-COMP:9669"/>
        <dbReference type="Rhea" id="RHEA-COMP:9703"/>
        <dbReference type="ChEBI" id="CHEBI:15378"/>
        <dbReference type="ChEBI" id="CHEBI:30616"/>
        <dbReference type="ChEBI" id="CHEBI:33019"/>
        <dbReference type="ChEBI" id="CHEBI:33384"/>
        <dbReference type="ChEBI" id="CHEBI:78442"/>
        <dbReference type="ChEBI" id="CHEBI:78533"/>
        <dbReference type="ChEBI" id="CHEBI:456215"/>
        <dbReference type="EC" id="6.1.1.11"/>
    </reaction>
</comment>
<evidence type="ECO:0000256" key="13">
    <source>
        <dbReference type="PIRSR" id="PIRSR001529-1"/>
    </source>
</evidence>
<evidence type="ECO:0000256" key="15">
    <source>
        <dbReference type="SAM" id="Coils"/>
    </source>
</evidence>
<dbReference type="PANTHER" id="PTHR43697:SF1">
    <property type="entry name" value="SERINE--TRNA LIGASE"/>
    <property type="match status" value="1"/>
</dbReference>
<proteinExistence type="inferred from homology"/>
<comment type="subunit">
    <text evidence="12">Homodimer. The tRNA molecule binds across the dimer.</text>
</comment>
<accession>A0A2M7G3I4</accession>
<evidence type="ECO:0000256" key="14">
    <source>
        <dbReference type="PIRSR" id="PIRSR001529-2"/>
    </source>
</evidence>
<protein>
    <recommendedName>
        <fullName evidence="12">Serine--tRNA ligase</fullName>
        <ecNumber evidence="12">6.1.1.11</ecNumber>
    </recommendedName>
    <alternativeName>
        <fullName evidence="12">Seryl-tRNA synthetase</fullName>
        <shortName evidence="12">SerRS</shortName>
    </alternativeName>
    <alternativeName>
        <fullName evidence="12">Seryl-tRNA(Ser/Sec) synthetase</fullName>
    </alternativeName>
</protein>
<evidence type="ECO:0000313" key="17">
    <source>
        <dbReference type="EMBL" id="PIW16440.1"/>
    </source>
</evidence>
<keyword evidence="4 12" id="KW-0963">Cytoplasm</keyword>
<comment type="similarity">
    <text evidence="3 12">Belongs to the class-II aminoacyl-tRNA synthetase family. Type-1 seryl-tRNA synthetase subfamily.</text>
</comment>
<feature type="domain" description="Aminoacyl-transfer RNA synthetases class-II family profile" evidence="16">
    <location>
        <begin position="171"/>
        <end position="410"/>
    </location>
</feature>
<dbReference type="EMBL" id="PFFQ01000037">
    <property type="protein sequence ID" value="PIW16440.1"/>
    <property type="molecule type" value="Genomic_DNA"/>
</dbReference>
<keyword evidence="7 12" id="KW-0067">ATP-binding</keyword>
<dbReference type="SUPFAM" id="SSF46589">
    <property type="entry name" value="tRNA-binding arm"/>
    <property type="match status" value="1"/>
</dbReference>
<feature type="binding site" evidence="12 14">
    <location>
        <begin position="262"/>
        <end position="264"/>
    </location>
    <ligand>
        <name>ATP</name>
        <dbReference type="ChEBI" id="CHEBI:30616"/>
    </ligand>
</feature>
<evidence type="ECO:0000256" key="5">
    <source>
        <dbReference type="ARBA" id="ARBA00022598"/>
    </source>
</evidence>
<dbReference type="GO" id="GO:0006434">
    <property type="term" value="P:seryl-tRNA aminoacylation"/>
    <property type="evidence" value="ECO:0007669"/>
    <property type="project" value="UniProtKB-UniRule"/>
</dbReference>
<keyword evidence="9 12" id="KW-0030">Aminoacyl-tRNA synthetase</keyword>